<keyword evidence="6" id="KW-1185">Reference proteome</keyword>
<dbReference type="Pfam" id="PF02303">
    <property type="entry name" value="Phage_DNA_bind"/>
    <property type="match status" value="1"/>
</dbReference>
<organism evidence="5 6">
    <name type="scientific">Shewanella eurypsychrophilus</name>
    <dbReference type="NCBI Taxonomy" id="2593656"/>
    <lineage>
        <taxon>Bacteria</taxon>
        <taxon>Pseudomonadati</taxon>
        <taxon>Pseudomonadota</taxon>
        <taxon>Gammaproteobacteria</taxon>
        <taxon>Alteromonadales</taxon>
        <taxon>Shewanellaceae</taxon>
        <taxon>Shewanella</taxon>
    </lineage>
</organism>
<dbReference type="EMBL" id="CP045503">
    <property type="protein sequence ID" value="QXP45005.1"/>
    <property type="molecule type" value="Genomic_DNA"/>
</dbReference>
<protein>
    <recommendedName>
        <fullName evidence="3">Single-stranded DNA-binding protein</fullName>
    </recommendedName>
</protein>
<evidence type="ECO:0000256" key="1">
    <source>
        <dbReference type="ARBA" id="ARBA00022705"/>
    </source>
</evidence>
<dbReference type="InterPro" id="IPR003512">
    <property type="entry name" value="Phage_M13_G5P_DNA-bd"/>
</dbReference>
<evidence type="ECO:0000313" key="5">
    <source>
        <dbReference type="EMBL" id="QXP45005.1"/>
    </source>
</evidence>
<reference evidence="5" key="2">
    <citation type="submission" date="2021-07" db="EMBL/GenBank/DDBJ databases">
        <title>Shewanella sp. YLB-07 whole genome sequence.</title>
        <authorList>
            <person name="Yu L."/>
        </authorList>
    </citation>
    <scope>NUCLEOTIDE SEQUENCE</scope>
    <source>
        <strain evidence="5 6">YLB-08</strain>
    </source>
</reference>
<sequence length="102" mass="11309">MLKIEVFQEDINVNTRTMQPKDGKPGRTIYEQTAYAYLGGKFPVQMRLQVNSPAEAYLAGEYEVDNSSFIVNNFGGLELKRFGLTMSPITKHASSSAITSAK</sequence>
<name>A0A8F6AI59_9GAMM</name>
<keyword evidence="2 5" id="KW-0238">DNA-binding</keyword>
<dbReference type="InterPro" id="IPR012340">
    <property type="entry name" value="NA-bd_OB-fold"/>
</dbReference>
<dbReference type="EMBL" id="CP045503">
    <property type="protein sequence ID" value="QPG58077.1"/>
    <property type="molecule type" value="Genomic_DNA"/>
</dbReference>
<evidence type="ECO:0000256" key="2">
    <source>
        <dbReference type="ARBA" id="ARBA00023125"/>
    </source>
</evidence>
<keyword evidence="1" id="KW-0235">DNA replication</keyword>
<evidence type="ECO:0000313" key="4">
    <source>
        <dbReference type="EMBL" id="QPG58077.1"/>
    </source>
</evidence>
<dbReference type="Gene3D" id="2.40.50.140">
    <property type="entry name" value="Nucleic acid-binding proteins"/>
    <property type="match status" value="1"/>
</dbReference>
<gene>
    <name evidence="4" type="ORF">FM038_011955</name>
    <name evidence="5" type="ORF">FM038_011985</name>
</gene>
<dbReference type="GO" id="GO:0003677">
    <property type="term" value="F:DNA binding"/>
    <property type="evidence" value="ECO:0007669"/>
    <property type="project" value="UniProtKB-KW"/>
</dbReference>
<proteinExistence type="predicted"/>
<dbReference type="Proteomes" id="UP000316416">
    <property type="component" value="Chromosome"/>
</dbReference>
<dbReference type="RefSeq" id="WP_142874906.1">
    <property type="nucleotide sequence ID" value="NZ_CP045503.2"/>
</dbReference>
<accession>A0A8F6AI59</accession>
<dbReference type="SUPFAM" id="SSF50249">
    <property type="entry name" value="Nucleic acid-binding proteins"/>
    <property type="match status" value="1"/>
</dbReference>
<reference evidence="6" key="1">
    <citation type="submission" date="2019-10" db="EMBL/GenBank/DDBJ databases">
        <title>Shewanella sp. YLB-07 whole genome sequence.</title>
        <authorList>
            <person name="Yu L."/>
        </authorList>
    </citation>
    <scope>NUCLEOTIDE SEQUENCE [LARGE SCALE GENOMIC DNA]</scope>
    <source>
        <strain evidence="4 6">YLB-08</strain>
    </source>
</reference>
<evidence type="ECO:0000256" key="3">
    <source>
        <dbReference type="ARBA" id="ARBA00030596"/>
    </source>
</evidence>
<evidence type="ECO:0000313" key="6">
    <source>
        <dbReference type="Proteomes" id="UP000316416"/>
    </source>
</evidence>